<dbReference type="Gene3D" id="3.40.50.720">
    <property type="entry name" value="NAD(P)-binding Rossmann-like Domain"/>
    <property type="match status" value="1"/>
</dbReference>
<keyword evidence="2" id="KW-1185">Reference proteome</keyword>
<dbReference type="AlphaFoldDB" id="A0A139HUJ6"/>
<dbReference type="OrthoDB" id="674948at2759"/>
<dbReference type="Proteomes" id="UP000070133">
    <property type="component" value="Unassembled WGS sequence"/>
</dbReference>
<sequence>MPSEQPLDILILGAGWTSTFLIPHLQSQNLTFAATTRDGRTVSSTKTIPWTFDPQNPSFTALPRAKNILITFPLTGKNQSTTLITGYTTHHHIPQPSSSSILFIQLGSTSIYQQPPSQTSPWISRSSPHTPTHPRALAENALLSHHHTVLSLSGLWDEKTRNPQTWIPRIANTKAEIKEKKSLHLVHGVDVARGVVAVMGNWGAARGERWMVSDGLVYDWWELILGWAGTGTGTEESMERARWVGELMWEEDVRGLPRSMERLGRCFDSREFWRTFGLVPLKARV</sequence>
<dbReference type="STRING" id="321146.A0A139HUJ6"/>
<protein>
    <submittedName>
        <fullName evidence="1">Uncharacterized protein</fullName>
    </submittedName>
</protein>
<comment type="caution">
    <text evidence="1">The sequence shown here is derived from an EMBL/GenBank/DDBJ whole genome shotgun (WGS) entry which is preliminary data.</text>
</comment>
<evidence type="ECO:0000313" key="1">
    <source>
        <dbReference type="EMBL" id="KXT06116.1"/>
    </source>
</evidence>
<dbReference type="EMBL" id="LFZN01000008">
    <property type="protein sequence ID" value="KXT06116.1"/>
    <property type="molecule type" value="Genomic_DNA"/>
</dbReference>
<evidence type="ECO:0000313" key="2">
    <source>
        <dbReference type="Proteomes" id="UP000070133"/>
    </source>
</evidence>
<gene>
    <name evidence="1" type="ORF">AC578_1329</name>
</gene>
<reference evidence="1 2" key="1">
    <citation type="submission" date="2015-07" db="EMBL/GenBank/DDBJ databases">
        <title>Comparative genomics of the Sigatoka disease complex on banana suggests a link between parallel evolutionary changes in Pseudocercospora fijiensis and Pseudocercospora eumusae and increased virulence on the banana host.</title>
        <authorList>
            <person name="Chang T.-C."/>
            <person name="Salvucci A."/>
            <person name="Crous P.W."/>
            <person name="Stergiopoulos I."/>
        </authorList>
    </citation>
    <scope>NUCLEOTIDE SEQUENCE [LARGE SCALE GENOMIC DNA]</scope>
    <source>
        <strain evidence="1 2">CBS 114824</strain>
    </source>
</reference>
<dbReference type="PANTHER" id="PTHR40129:SF2">
    <property type="entry name" value="KETOPANTOATE REDUCTASE N-TERMINAL DOMAIN-CONTAINING PROTEIN"/>
    <property type="match status" value="1"/>
</dbReference>
<proteinExistence type="predicted"/>
<name>A0A139HUJ6_9PEZI</name>
<organism evidence="1 2">
    <name type="scientific">Pseudocercospora eumusae</name>
    <dbReference type="NCBI Taxonomy" id="321146"/>
    <lineage>
        <taxon>Eukaryota</taxon>
        <taxon>Fungi</taxon>
        <taxon>Dikarya</taxon>
        <taxon>Ascomycota</taxon>
        <taxon>Pezizomycotina</taxon>
        <taxon>Dothideomycetes</taxon>
        <taxon>Dothideomycetidae</taxon>
        <taxon>Mycosphaerellales</taxon>
        <taxon>Mycosphaerellaceae</taxon>
        <taxon>Pseudocercospora</taxon>
    </lineage>
</organism>
<accession>A0A139HUJ6</accession>
<dbReference type="PANTHER" id="PTHR40129">
    <property type="entry name" value="KETOPANTOATE REDUCTASE N-TERMINAL DOMAIN-CONTAINING PROTEIN"/>
    <property type="match status" value="1"/>
</dbReference>